<feature type="non-terminal residue" evidence="1">
    <location>
        <position position="90"/>
    </location>
</feature>
<protein>
    <submittedName>
        <fullName evidence="1">Uncharacterized protein</fullName>
    </submittedName>
</protein>
<organism evidence="1 2">
    <name type="scientific">Trifolium medium</name>
    <dbReference type="NCBI Taxonomy" id="97028"/>
    <lineage>
        <taxon>Eukaryota</taxon>
        <taxon>Viridiplantae</taxon>
        <taxon>Streptophyta</taxon>
        <taxon>Embryophyta</taxon>
        <taxon>Tracheophyta</taxon>
        <taxon>Spermatophyta</taxon>
        <taxon>Magnoliopsida</taxon>
        <taxon>eudicotyledons</taxon>
        <taxon>Gunneridae</taxon>
        <taxon>Pentapetalae</taxon>
        <taxon>rosids</taxon>
        <taxon>fabids</taxon>
        <taxon>Fabales</taxon>
        <taxon>Fabaceae</taxon>
        <taxon>Papilionoideae</taxon>
        <taxon>50 kb inversion clade</taxon>
        <taxon>NPAAA clade</taxon>
        <taxon>Hologalegina</taxon>
        <taxon>IRL clade</taxon>
        <taxon>Trifolieae</taxon>
        <taxon>Trifolium</taxon>
    </lineage>
</organism>
<dbReference type="Proteomes" id="UP000265520">
    <property type="component" value="Unassembled WGS sequence"/>
</dbReference>
<name>A0A392S4T3_9FABA</name>
<dbReference type="AlphaFoldDB" id="A0A392S4T3"/>
<dbReference type="EMBL" id="LXQA010323712">
    <property type="protein sequence ID" value="MCI43923.1"/>
    <property type="molecule type" value="Genomic_DNA"/>
</dbReference>
<comment type="caution">
    <text evidence="1">The sequence shown here is derived from an EMBL/GenBank/DDBJ whole genome shotgun (WGS) entry which is preliminary data.</text>
</comment>
<keyword evidence="2" id="KW-1185">Reference proteome</keyword>
<sequence>MDVGLALQAILLGEDIDLGTILSDDLSAIIQKDPGSYSLTHLCLITKLCLDQNVATFDDDQIEEPRKVTTAFVRDVRRKTFGKTFIPFAD</sequence>
<evidence type="ECO:0000313" key="2">
    <source>
        <dbReference type="Proteomes" id="UP000265520"/>
    </source>
</evidence>
<accession>A0A392S4T3</accession>
<evidence type="ECO:0000313" key="1">
    <source>
        <dbReference type="EMBL" id="MCI43923.1"/>
    </source>
</evidence>
<proteinExistence type="predicted"/>
<reference evidence="1 2" key="1">
    <citation type="journal article" date="2018" name="Front. Plant Sci.">
        <title>Red Clover (Trifolium pratense) and Zigzag Clover (T. medium) - A Picture of Genomic Similarities and Differences.</title>
        <authorList>
            <person name="Dluhosova J."/>
            <person name="Istvanek J."/>
            <person name="Nedelnik J."/>
            <person name="Repkova J."/>
        </authorList>
    </citation>
    <scope>NUCLEOTIDE SEQUENCE [LARGE SCALE GENOMIC DNA]</scope>
    <source>
        <strain evidence="2">cv. 10/8</strain>
        <tissue evidence="1">Leaf</tissue>
    </source>
</reference>